<sequence>MYMRNNNCDNGLYFMLGATMTALGCMGYCMCKNNGYLEKLSCNDSNGNGKGKSKRMLKMTGKRHLGHKCHHGHHRHEGHQEYQEYEGYQIPEDEFTNEMNSSQQNLHNQ</sequence>
<dbReference type="RefSeq" id="WP_250860869.1">
    <property type="nucleotide sequence ID" value="NZ_JAGSOJ010000004.1"/>
</dbReference>
<gene>
    <name evidence="3" type="ORF">KDK92_18475</name>
</gene>
<organism evidence="3 4">
    <name type="scientific">Oceanirhabdus seepicola</name>
    <dbReference type="NCBI Taxonomy" id="2828781"/>
    <lineage>
        <taxon>Bacteria</taxon>
        <taxon>Bacillati</taxon>
        <taxon>Bacillota</taxon>
        <taxon>Clostridia</taxon>
        <taxon>Eubacteriales</taxon>
        <taxon>Clostridiaceae</taxon>
        <taxon>Oceanirhabdus</taxon>
    </lineage>
</organism>
<keyword evidence="2" id="KW-0472">Membrane</keyword>
<accession>A0A9J6P8F1</accession>
<comment type="caution">
    <text evidence="3">The sequence shown here is derived from an EMBL/GenBank/DDBJ whole genome shotgun (WGS) entry which is preliminary data.</text>
</comment>
<proteinExistence type="predicted"/>
<feature type="region of interest" description="Disordered" evidence="1">
    <location>
        <begin position="63"/>
        <end position="109"/>
    </location>
</feature>
<feature type="compositionally biased region" description="Polar residues" evidence="1">
    <location>
        <begin position="97"/>
        <end position="109"/>
    </location>
</feature>
<keyword evidence="2" id="KW-1133">Transmembrane helix</keyword>
<keyword evidence="4" id="KW-1185">Reference proteome</keyword>
<keyword evidence="2" id="KW-0812">Transmembrane</keyword>
<protein>
    <submittedName>
        <fullName evidence="3">Uncharacterized protein</fullName>
    </submittedName>
</protein>
<evidence type="ECO:0000313" key="3">
    <source>
        <dbReference type="EMBL" id="MCM1991728.1"/>
    </source>
</evidence>
<feature type="compositionally biased region" description="Basic residues" evidence="1">
    <location>
        <begin position="63"/>
        <end position="77"/>
    </location>
</feature>
<reference evidence="3" key="1">
    <citation type="journal article" date="2021" name="mSystems">
        <title>Bacteria and Archaea Synergistically Convert Glycine Betaine to Biogenic Methane in the Formosa Cold Seep of the South China Sea.</title>
        <authorList>
            <person name="Li L."/>
            <person name="Zhang W."/>
            <person name="Zhang S."/>
            <person name="Song L."/>
            <person name="Sun Q."/>
            <person name="Zhang H."/>
            <person name="Xiang H."/>
            <person name="Dong X."/>
        </authorList>
    </citation>
    <scope>NUCLEOTIDE SEQUENCE</scope>
    <source>
        <strain evidence="3">ZWT</strain>
    </source>
</reference>
<dbReference type="PROSITE" id="PS51257">
    <property type="entry name" value="PROKAR_LIPOPROTEIN"/>
    <property type="match status" value="1"/>
</dbReference>
<feature type="transmembrane region" description="Helical" evidence="2">
    <location>
        <begin position="12"/>
        <end position="31"/>
    </location>
</feature>
<evidence type="ECO:0000256" key="2">
    <source>
        <dbReference type="SAM" id="Phobius"/>
    </source>
</evidence>
<name>A0A9J6P8F1_9CLOT</name>
<evidence type="ECO:0000256" key="1">
    <source>
        <dbReference type="SAM" id="MobiDB-lite"/>
    </source>
</evidence>
<dbReference type="AlphaFoldDB" id="A0A9J6P8F1"/>
<dbReference type="Proteomes" id="UP001056429">
    <property type="component" value="Unassembled WGS sequence"/>
</dbReference>
<dbReference type="EMBL" id="JAGSOJ010000004">
    <property type="protein sequence ID" value="MCM1991728.1"/>
    <property type="molecule type" value="Genomic_DNA"/>
</dbReference>
<evidence type="ECO:0000313" key="4">
    <source>
        <dbReference type="Proteomes" id="UP001056429"/>
    </source>
</evidence>
<reference evidence="3" key="2">
    <citation type="submission" date="2021-04" db="EMBL/GenBank/DDBJ databases">
        <authorList>
            <person name="Dong X."/>
        </authorList>
    </citation>
    <scope>NUCLEOTIDE SEQUENCE</scope>
    <source>
        <strain evidence="3">ZWT</strain>
    </source>
</reference>